<name>A0A1H9ECN7_9GAMM</name>
<dbReference type="RefSeq" id="WP_156055390.1">
    <property type="nucleotide sequence ID" value="NZ_FOFO01000021.1"/>
</dbReference>
<gene>
    <name evidence="1" type="ORF">SAMN05421693_12121</name>
</gene>
<dbReference type="AlphaFoldDB" id="A0A1H9ECN7"/>
<accession>A0A1H9ECN7</accession>
<protein>
    <submittedName>
        <fullName evidence="1">Transposase</fullName>
    </submittedName>
</protein>
<organism evidence="1 2">
    <name type="scientific">Ectothiorhodospira magna</name>
    <dbReference type="NCBI Taxonomy" id="867345"/>
    <lineage>
        <taxon>Bacteria</taxon>
        <taxon>Pseudomonadati</taxon>
        <taxon>Pseudomonadota</taxon>
        <taxon>Gammaproteobacteria</taxon>
        <taxon>Chromatiales</taxon>
        <taxon>Ectothiorhodospiraceae</taxon>
        <taxon>Ectothiorhodospira</taxon>
    </lineage>
</organism>
<evidence type="ECO:0000313" key="2">
    <source>
        <dbReference type="Proteomes" id="UP000199496"/>
    </source>
</evidence>
<evidence type="ECO:0000313" key="1">
    <source>
        <dbReference type="EMBL" id="SEQ23312.1"/>
    </source>
</evidence>
<proteinExistence type="predicted"/>
<reference evidence="1 2" key="1">
    <citation type="submission" date="2016-10" db="EMBL/GenBank/DDBJ databases">
        <authorList>
            <person name="de Groot N.N."/>
        </authorList>
    </citation>
    <scope>NUCLEOTIDE SEQUENCE [LARGE SCALE GENOMIC DNA]</scope>
    <source>
        <strain evidence="1 2">B7-7</strain>
    </source>
</reference>
<keyword evidence="2" id="KW-1185">Reference proteome</keyword>
<dbReference type="Proteomes" id="UP000199496">
    <property type="component" value="Unassembled WGS sequence"/>
</dbReference>
<dbReference type="STRING" id="867345.SAMN05421693_12121"/>
<sequence>MVRPIKVKLKVIGGFRAMGGTRAFCINRSGWETSKLCVQNPFEVLRVAATG</sequence>
<dbReference type="EMBL" id="FOFO01000021">
    <property type="protein sequence ID" value="SEQ23312.1"/>
    <property type="molecule type" value="Genomic_DNA"/>
</dbReference>
<dbReference type="OrthoDB" id="9775820at2"/>